<feature type="region of interest" description="Disordered" evidence="2">
    <location>
        <begin position="431"/>
        <end position="473"/>
    </location>
</feature>
<organism evidence="4">
    <name type="scientific">Tanacetum cinerariifolium</name>
    <name type="common">Dalmatian daisy</name>
    <name type="synonym">Chrysanthemum cinerariifolium</name>
    <dbReference type="NCBI Taxonomy" id="118510"/>
    <lineage>
        <taxon>Eukaryota</taxon>
        <taxon>Viridiplantae</taxon>
        <taxon>Streptophyta</taxon>
        <taxon>Embryophyta</taxon>
        <taxon>Tracheophyta</taxon>
        <taxon>Spermatophyta</taxon>
        <taxon>Magnoliopsida</taxon>
        <taxon>eudicotyledons</taxon>
        <taxon>Gunneridae</taxon>
        <taxon>Pentapetalae</taxon>
        <taxon>asterids</taxon>
        <taxon>campanulids</taxon>
        <taxon>Asterales</taxon>
        <taxon>Asteraceae</taxon>
        <taxon>Asteroideae</taxon>
        <taxon>Anthemideae</taxon>
        <taxon>Anthemidinae</taxon>
        <taxon>Tanacetum</taxon>
    </lineage>
</organism>
<name>A0A699HNR2_TANCI</name>
<dbReference type="GO" id="GO:0008270">
    <property type="term" value="F:zinc ion binding"/>
    <property type="evidence" value="ECO:0007669"/>
    <property type="project" value="UniProtKB-KW"/>
</dbReference>
<dbReference type="Gene3D" id="4.10.60.10">
    <property type="entry name" value="Zinc finger, CCHC-type"/>
    <property type="match status" value="1"/>
</dbReference>
<evidence type="ECO:0000259" key="3">
    <source>
        <dbReference type="PROSITE" id="PS50158"/>
    </source>
</evidence>
<dbReference type="Pfam" id="PF00098">
    <property type="entry name" value="zf-CCHC"/>
    <property type="match status" value="1"/>
</dbReference>
<dbReference type="EMBL" id="BKCJ010168609">
    <property type="protein sequence ID" value="GEY31743.1"/>
    <property type="molecule type" value="Genomic_DNA"/>
</dbReference>
<dbReference type="SMART" id="SM00343">
    <property type="entry name" value="ZnF_C2HC"/>
    <property type="match status" value="1"/>
</dbReference>
<feature type="domain" description="CCHC-type" evidence="3">
    <location>
        <begin position="418"/>
        <end position="435"/>
    </location>
</feature>
<dbReference type="SUPFAM" id="SSF56672">
    <property type="entry name" value="DNA/RNA polymerases"/>
    <property type="match status" value="1"/>
</dbReference>
<protein>
    <submittedName>
        <fullName evidence="4">Zf-CCHC domain-containing protein/UBN2 domain-containing protein</fullName>
    </submittedName>
</protein>
<evidence type="ECO:0000256" key="1">
    <source>
        <dbReference type="PROSITE-ProRule" id="PRU00047"/>
    </source>
</evidence>
<accession>A0A699HNR2</accession>
<dbReference type="GO" id="GO:0003676">
    <property type="term" value="F:nucleic acid binding"/>
    <property type="evidence" value="ECO:0007669"/>
    <property type="project" value="InterPro"/>
</dbReference>
<dbReference type="SUPFAM" id="SSF57756">
    <property type="entry name" value="Retrovirus zinc finger-like domains"/>
    <property type="match status" value="1"/>
</dbReference>
<evidence type="ECO:0000256" key="2">
    <source>
        <dbReference type="SAM" id="MobiDB-lite"/>
    </source>
</evidence>
<evidence type="ECO:0000313" key="4">
    <source>
        <dbReference type="EMBL" id="GEY31743.1"/>
    </source>
</evidence>
<dbReference type="InterPro" id="IPR043502">
    <property type="entry name" value="DNA/RNA_pol_sf"/>
</dbReference>
<dbReference type="InterPro" id="IPR036875">
    <property type="entry name" value="Znf_CCHC_sf"/>
</dbReference>
<dbReference type="PROSITE" id="PS50158">
    <property type="entry name" value="ZF_CCHC"/>
    <property type="match status" value="1"/>
</dbReference>
<feature type="compositionally biased region" description="Basic and acidic residues" evidence="2">
    <location>
        <begin position="431"/>
        <end position="446"/>
    </location>
</feature>
<dbReference type="Gene3D" id="3.30.70.270">
    <property type="match status" value="1"/>
</dbReference>
<keyword evidence="1" id="KW-0862">Zinc</keyword>
<reference evidence="4" key="1">
    <citation type="journal article" date="2019" name="Sci. Rep.">
        <title>Draft genome of Tanacetum cinerariifolium, the natural source of mosquito coil.</title>
        <authorList>
            <person name="Yamashiro T."/>
            <person name="Shiraishi A."/>
            <person name="Satake H."/>
            <person name="Nakayama K."/>
        </authorList>
    </citation>
    <scope>NUCLEOTIDE SEQUENCE</scope>
</reference>
<feature type="region of interest" description="Disordered" evidence="2">
    <location>
        <begin position="399"/>
        <end position="418"/>
    </location>
</feature>
<dbReference type="InterPro" id="IPR043128">
    <property type="entry name" value="Rev_trsase/Diguanyl_cyclase"/>
</dbReference>
<keyword evidence="1" id="KW-0479">Metal-binding</keyword>
<gene>
    <name evidence="4" type="ORF">Tci_403717</name>
</gene>
<proteinExistence type="predicted"/>
<dbReference type="AlphaFoldDB" id="A0A699HNR2"/>
<comment type="caution">
    <text evidence="4">The sequence shown here is derived from an EMBL/GenBank/DDBJ whole genome shotgun (WGS) entry which is preliminary data.</text>
</comment>
<sequence>MGAHEADECDQDNSTEQVRLSGRDIYDDPSLLRFYHNDDIHPWGIANKTKKEKAVLSGSLEAKAEKDDDDERLFSGGYDSHAERGQVLEMDEEEYLYYADHTAKLVREQWVDTINHDGKWMEAEEEGGSNEIQEVSFYYRPEPVEPLEWKASENRLKSSNIEPPKVELKELPEHLELLEVLGNHKGAIAWIIADIKGINSFFCTYKILMEDEFKPSVQPQRRVNLNIKKDNMEVFMDDFSVFGSSFDHCLKNLEKMLKRYEETNLVLNWEKCHFTVKEGIVLGHKVSGSGIENYVKNFLRDLHPKWRAKVTAIEESKDLTSLSLDKLIGNIKVHEMIIKKDYEIVKAKGETKSLALKANKESSDNECLTSRSKDEEYAMVVRDFKKFFKRIGKFLRQPRNDKKTFQRSRDDKNGKGDRKCFRCGDPNHLIRECPKPPKDKNQRDFVRGSLSDSGEEDDDKVKDKKVSCSSSIK</sequence>
<feature type="region of interest" description="Disordered" evidence="2">
    <location>
        <begin position="1"/>
        <end position="22"/>
    </location>
</feature>
<dbReference type="InterPro" id="IPR001878">
    <property type="entry name" value="Znf_CCHC"/>
</dbReference>
<keyword evidence="1" id="KW-0863">Zinc-finger</keyword>